<dbReference type="UniPathway" id="UPA00196"/>
<evidence type="ECO:0000256" key="2">
    <source>
        <dbReference type="ARBA" id="ARBA00004687"/>
    </source>
</evidence>
<keyword evidence="3" id="KW-0337">GPI-anchor biosynthesis</keyword>
<keyword evidence="6 10" id="KW-0812">Transmembrane</keyword>
<dbReference type="PANTHER" id="PTHR12468">
    <property type="entry name" value="GPI MANNOSYLTRANSFERASE 2"/>
    <property type="match status" value="1"/>
</dbReference>
<evidence type="ECO:0000256" key="8">
    <source>
        <dbReference type="ARBA" id="ARBA00022989"/>
    </source>
</evidence>
<evidence type="ECO:0000313" key="12">
    <source>
        <dbReference type="Proteomes" id="UP000231021"/>
    </source>
</evidence>
<name>A0A2H0BY00_9BACT</name>
<comment type="pathway">
    <text evidence="2">Glycolipid biosynthesis; glycosylphosphatidylinositol-anchor biosynthesis.</text>
</comment>
<dbReference type="PANTHER" id="PTHR12468:SF2">
    <property type="entry name" value="GPI MANNOSYLTRANSFERASE 2"/>
    <property type="match status" value="1"/>
</dbReference>
<evidence type="ECO:0000313" key="11">
    <source>
        <dbReference type="EMBL" id="PIP62491.1"/>
    </source>
</evidence>
<dbReference type="GO" id="GO:0031501">
    <property type="term" value="C:mannosyltransferase complex"/>
    <property type="evidence" value="ECO:0007669"/>
    <property type="project" value="TreeGrafter"/>
</dbReference>
<gene>
    <name evidence="11" type="ORF">COW98_03745</name>
</gene>
<accession>A0A2H0BY00</accession>
<evidence type="ECO:0000256" key="5">
    <source>
        <dbReference type="ARBA" id="ARBA00022679"/>
    </source>
</evidence>
<evidence type="ECO:0000256" key="9">
    <source>
        <dbReference type="ARBA" id="ARBA00023136"/>
    </source>
</evidence>
<sequence length="194" mass="23075">MSQIKKILLFFLIWRLIDFLIIYLTPKFIPYLGFFPYKDQLASFHLPHWLNSLANFDSIHYLSIAHQGYGQWKQAFFPLYPILIRLFTFVFGNELIFGLVISNLSFLVGLLVFSKLFNFKFQISNFKSSSNDKFLNKENFFWLLFFILTFPTSFFFGAVYTEGLFFLLFALTLYFLKKENYWLVSLFGQGYFVG</sequence>
<comment type="caution">
    <text evidence="11">The sequence shown here is derived from an EMBL/GenBank/DDBJ whole genome shotgun (WGS) entry which is preliminary data.</text>
</comment>
<keyword evidence="9 10" id="KW-0472">Membrane</keyword>
<keyword evidence="8 10" id="KW-1133">Transmembrane helix</keyword>
<keyword evidence="5" id="KW-0808">Transferase</keyword>
<evidence type="ECO:0008006" key="13">
    <source>
        <dbReference type="Google" id="ProtNLM"/>
    </source>
</evidence>
<dbReference type="Proteomes" id="UP000231021">
    <property type="component" value="Unassembled WGS sequence"/>
</dbReference>
<dbReference type="AlphaFoldDB" id="A0A2H0BY00"/>
<keyword evidence="7" id="KW-0256">Endoplasmic reticulum</keyword>
<dbReference type="GO" id="GO:0016020">
    <property type="term" value="C:membrane"/>
    <property type="evidence" value="ECO:0007669"/>
    <property type="project" value="GOC"/>
</dbReference>
<evidence type="ECO:0000256" key="6">
    <source>
        <dbReference type="ARBA" id="ARBA00022692"/>
    </source>
</evidence>
<dbReference type="InterPro" id="IPR007315">
    <property type="entry name" value="PIG-V/Gpi18"/>
</dbReference>
<protein>
    <recommendedName>
        <fullName evidence="13">Glycosyltransferase RgtA/B/C/D-like domain-containing protein</fullName>
    </recommendedName>
</protein>
<dbReference type="GO" id="GO:0004376">
    <property type="term" value="F:GPI mannosyltransferase activity"/>
    <property type="evidence" value="ECO:0007669"/>
    <property type="project" value="InterPro"/>
</dbReference>
<feature type="transmembrane region" description="Helical" evidence="10">
    <location>
        <begin position="140"/>
        <end position="173"/>
    </location>
</feature>
<reference evidence="11 12" key="1">
    <citation type="submission" date="2017-09" db="EMBL/GenBank/DDBJ databases">
        <title>Depth-based differentiation of microbial function through sediment-hosted aquifers and enrichment of novel symbionts in the deep terrestrial subsurface.</title>
        <authorList>
            <person name="Probst A.J."/>
            <person name="Ladd B."/>
            <person name="Jarett J.K."/>
            <person name="Geller-Mcgrath D.E."/>
            <person name="Sieber C.M."/>
            <person name="Emerson J.B."/>
            <person name="Anantharaman K."/>
            <person name="Thomas B.C."/>
            <person name="Malmstrom R."/>
            <person name="Stieglmeier M."/>
            <person name="Klingl A."/>
            <person name="Woyke T."/>
            <person name="Ryan C.M."/>
            <person name="Banfield J.F."/>
        </authorList>
    </citation>
    <scope>NUCLEOTIDE SEQUENCE [LARGE SCALE GENOMIC DNA]</scope>
    <source>
        <strain evidence="11">CG22_combo_CG10-13_8_21_14_all_35_9</strain>
    </source>
</reference>
<proteinExistence type="predicted"/>
<dbReference type="GO" id="GO:0006506">
    <property type="term" value="P:GPI anchor biosynthetic process"/>
    <property type="evidence" value="ECO:0007669"/>
    <property type="project" value="UniProtKB-UniPathway"/>
</dbReference>
<dbReference type="GO" id="GO:0000009">
    <property type="term" value="F:alpha-1,6-mannosyltransferase activity"/>
    <property type="evidence" value="ECO:0007669"/>
    <property type="project" value="InterPro"/>
</dbReference>
<evidence type="ECO:0000256" key="7">
    <source>
        <dbReference type="ARBA" id="ARBA00022824"/>
    </source>
</evidence>
<feature type="transmembrane region" description="Helical" evidence="10">
    <location>
        <begin position="7"/>
        <end position="25"/>
    </location>
</feature>
<evidence type="ECO:0000256" key="1">
    <source>
        <dbReference type="ARBA" id="ARBA00004477"/>
    </source>
</evidence>
<evidence type="ECO:0000256" key="10">
    <source>
        <dbReference type="SAM" id="Phobius"/>
    </source>
</evidence>
<evidence type="ECO:0000256" key="4">
    <source>
        <dbReference type="ARBA" id="ARBA00022676"/>
    </source>
</evidence>
<feature type="transmembrane region" description="Helical" evidence="10">
    <location>
        <begin position="95"/>
        <end position="119"/>
    </location>
</feature>
<comment type="subcellular location">
    <subcellularLocation>
        <location evidence="1">Endoplasmic reticulum membrane</location>
        <topology evidence="1">Multi-pass membrane protein</topology>
    </subcellularLocation>
</comment>
<organism evidence="11 12">
    <name type="scientific">Candidatus Roizmanbacteria bacterium CG22_combo_CG10-13_8_21_14_all_35_9</name>
    <dbReference type="NCBI Taxonomy" id="1974861"/>
    <lineage>
        <taxon>Bacteria</taxon>
        <taxon>Candidatus Roizmaniibacteriota</taxon>
    </lineage>
</organism>
<dbReference type="EMBL" id="PCTB01000074">
    <property type="protein sequence ID" value="PIP62491.1"/>
    <property type="molecule type" value="Genomic_DNA"/>
</dbReference>
<evidence type="ECO:0000256" key="3">
    <source>
        <dbReference type="ARBA" id="ARBA00022502"/>
    </source>
</evidence>
<keyword evidence="4" id="KW-0328">Glycosyltransferase</keyword>